<dbReference type="InterPro" id="IPR008030">
    <property type="entry name" value="NmrA-like"/>
</dbReference>
<evidence type="ECO:0000256" key="2">
    <source>
        <dbReference type="ARBA" id="ARBA00022857"/>
    </source>
</evidence>
<keyword evidence="2" id="KW-0521">NADP</keyword>
<dbReference type="InterPro" id="IPR036291">
    <property type="entry name" value="NAD(P)-bd_dom_sf"/>
</dbReference>
<organism evidence="4 5">
    <name type="scientific">Actinomadura vinacea</name>
    <dbReference type="NCBI Taxonomy" id="115336"/>
    <lineage>
        <taxon>Bacteria</taxon>
        <taxon>Bacillati</taxon>
        <taxon>Actinomycetota</taxon>
        <taxon>Actinomycetes</taxon>
        <taxon>Streptosporangiales</taxon>
        <taxon>Thermomonosporaceae</taxon>
        <taxon>Actinomadura</taxon>
    </lineage>
</organism>
<keyword evidence="5" id="KW-1185">Reference proteome</keyword>
<feature type="domain" description="NmrA-like" evidence="3">
    <location>
        <begin position="22"/>
        <end position="273"/>
    </location>
</feature>
<evidence type="ECO:0000313" key="4">
    <source>
        <dbReference type="EMBL" id="GAA2429028.1"/>
    </source>
</evidence>
<comment type="caution">
    <text evidence="4">The sequence shown here is derived from an EMBL/GenBank/DDBJ whole genome shotgun (WGS) entry which is preliminary data.</text>
</comment>
<dbReference type="PANTHER" id="PTHR42748">
    <property type="entry name" value="NITROGEN METABOLITE REPRESSION PROTEIN NMRA FAMILY MEMBER"/>
    <property type="match status" value="1"/>
</dbReference>
<protein>
    <submittedName>
        <fullName evidence="4">NmrA/HSCARG family protein</fullName>
    </submittedName>
</protein>
<dbReference type="PANTHER" id="PTHR42748:SF7">
    <property type="entry name" value="NMRA LIKE REDOX SENSOR 1-RELATED"/>
    <property type="match status" value="1"/>
</dbReference>
<name>A0ABN3JG96_9ACTN</name>
<dbReference type="Proteomes" id="UP001501231">
    <property type="component" value="Unassembled WGS sequence"/>
</dbReference>
<gene>
    <name evidence="4" type="ORF">GCM10010191_47830</name>
</gene>
<proteinExistence type="inferred from homology"/>
<dbReference type="SUPFAM" id="SSF51735">
    <property type="entry name" value="NAD(P)-binding Rossmann-fold domains"/>
    <property type="match status" value="1"/>
</dbReference>
<dbReference type="EMBL" id="BAAARW010000019">
    <property type="protein sequence ID" value="GAA2429028.1"/>
    <property type="molecule type" value="Genomic_DNA"/>
</dbReference>
<sequence>MKNGGPRHLIPGSIMSADSAPVLVTGATGRQGGATARALIAAGVPVRALVRDPSTDRAKAVGALGAELVAGDLHDRDSVTRAADGARAVFSVQMPAMTAEGFDHEGETTQGVNLIEGAKAAGVPQFVHTSVSGAGRHTEVPGWADHWAAIVPNLDAKAAIQDRLRESGFPHWTLLKPGFFMENFLPSMAFLFPRGIEGGLVSVLNPETRLSLAAVCDIGTTAAAAITAPERFDGVELELASDYLSMTEIAEILSRTLGTRLSAPNMTEEEALAAGMPAMGASHEWMNTAGQPARPQYAQDLGIPLTSFENWAKKHMR</sequence>
<evidence type="ECO:0000313" key="5">
    <source>
        <dbReference type="Proteomes" id="UP001501231"/>
    </source>
</evidence>
<dbReference type="CDD" id="cd05251">
    <property type="entry name" value="NmrA_like_SDR_a"/>
    <property type="match status" value="1"/>
</dbReference>
<reference evidence="4 5" key="1">
    <citation type="journal article" date="2019" name="Int. J. Syst. Evol. Microbiol.">
        <title>The Global Catalogue of Microorganisms (GCM) 10K type strain sequencing project: providing services to taxonomists for standard genome sequencing and annotation.</title>
        <authorList>
            <consortium name="The Broad Institute Genomics Platform"/>
            <consortium name="The Broad Institute Genome Sequencing Center for Infectious Disease"/>
            <person name="Wu L."/>
            <person name="Ma J."/>
        </authorList>
    </citation>
    <scope>NUCLEOTIDE SEQUENCE [LARGE SCALE GENOMIC DNA]</scope>
    <source>
        <strain evidence="4 5">JCM 3325</strain>
    </source>
</reference>
<dbReference type="Pfam" id="PF05368">
    <property type="entry name" value="NmrA"/>
    <property type="match status" value="1"/>
</dbReference>
<accession>A0ABN3JG96</accession>
<dbReference type="InterPro" id="IPR051164">
    <property type="entry name" value="NmrA-like_oxidored"/>
</dbReference>
<dbReference type="Gene3D" id="3.40.50.720">
    <property type="entry name" value="NAD(P)-binding Rossmann-like Domain"/>
    <property type="match status" value="1"/>
</dbReference>
<evidence type="ECO:0000256" key="1">
    <source>
        <dbReference type="ARBA" id="ARBA00006328"/>
    </source>
</evidence>
<evidence type="ECO:0000259" key="3">
    <source>
        <dbReference type="Pfam" id="PF05368"/>
    </source>
</evidence>
<comment type="similarity">
    <text evidence="1">Belongs to the NmrA-type oxidoreductase family.</text>
</comment>
<dbReference type="Gene3D" id="3.90.25.10">
    <property type="entry name" value="UDP-galactose 4-epimerase, domain 1"/>
    <property type="match status" value="1"/>
</dbReference>